<dbReference type="SUPFAM" id="SSF54637">
    <property type="entry name" value="Thioesterase/thiol ester dehydrase-isomerase"/>
    <property type="match status" value="1"/>
</dbReference>
<dbReference type="AlphaFoldDB" id="A0A502DRT4"/>
<dbReference type="OrthoDB" id="9801735at2"/>
<name>A0A502DRT4_9BURK</name>
<dbReference type="RefSeq" id="WP_140841959.1">
    <property type="nucleotide sequence ID" value="NZ_RCZI01000003.1"/>
</dbReference>
<dbReference type="CDD" id="cd03450">
    <property type="entry name" value="NodN"/>
    <property type="match status" value="1"/>
</dbReference>
<dbReference type="InterPro" id="IPR029069">
    <property type="entry name" value="HotDog_dom_sf"/>
</dbReference>
<organism evidence="2 3">
    <name type="scientific">Variovorax guangxiensis</name>
    <dbReference type="NCBI Taxonomy" id="1775474"/>
    <lineage>
        <taxon>Bacteria</taxon>
        <taxon>Pseudomonadati</taxon>
        <taxon>Pseudomonadota</taxon>
        <taxon>Betaproteobacteria</taxon>
        <taxon>Burkholderiales</taxon>
        <taxon>Comamonadaceae</taxon>
        <taxon>Variovorax</taxon>
    </lineage>
</organism>
<dbReference type="EMBL" id="RCZI01000003">
    <property type="protein sequence ID" value="TPG27420.1"/>
    <property type="molecule type" value="Genomic_DNA"/>
</dbReference>
<proteinExistence type="predicted"/>
<accession>A0A502DRT4</accession>
<dbReference type="PANTHER" id="PTHR42993">
    <property type="entry name" value="MAOC-LIKE DEHYDRATASE DOMAIN-CONTAINING PROTEIN"/>
    <property type="match status" value="1"/>
</dbReference>
<reference evidence="2 3" key="1">
    <citation type="journal article" date="2019" name="Environ. Microbiol.">
        <title>Species interactions and distinct microbial communities in high Arctic permafrost affected cryosols are associated with the CH4 and CO2 gas fluxes.</title>
        <authorList>
            <person name="Altshuler I."/>
            <person name="Hamel J."/>
            <person name="Turney S."/>
            <person name="Magnuson E."/>
            <person name="Levesque R."/>
            <person name="Greer C."/>
            <person name="Whyte L.G."/>
        </authorList>
    </citation>
    <scope>NUCLEOTIDE SEQUENCE [LARGE SCALE GENOMIC DNA]</scope>
    <source>
        <strain evidence="2 3">S06.C</strain>
    </source>
</reference>
<dbReference type="InterPro" id="IPR039375">
    <property type="entry name" value="NodN-like"/>
</dbReference>
<feature type="domain" description="MaoC-like" evidence="1">
    <location>
        <begin position="14"/>
        <end position="120"/>
    </location>
</feature>
<comment type="caution">
    <text evidence="2">The sequence shown here is derived from an EMBL/GenBank/DDBJ whole genome shotgun (WGS) entry which is preliminary data.</text>
</comment>
<dbReference type="Gene3D" id="3.10.129.10">
    <property type="entry name" value="Hotdog Thioesterase"/>
    <property type="match status" value="1"/>
</dbReference>
<dbReference type="PANTHER" id="PTHR42993:SF1">
    <property type="entry name" value="MAOC-LIKE DEHYDRATASE DOMAIN-CONTAINING PROTEIN"/>
    <property type="match status" value="1"/>
</dbReference>
<evidence type="ECO:0000313" key="2">
    <source>
        <dbReference type="EMBL" id="TPG27420.1"/>
    </source>
</evidence>
<dbReference type="Pfam" id="PF01575">
    <property type="entry name" value="MaoC_dehydratas"/>
    <property type="match status" value="1"/>
</dbReference>
<evidence type="ECO:0000313" key="3">
    <source>
        <dbReference type="Proteomes" id="UP000319212"/>
    </source>
</evidence>
<dbReference type="InterPro" id="IPR002539">
    <property type="entry name" value="MaoC-like_dom"/>
</dbReference>
<sequence>MIEIDTLRDLRDYVGQSAGPTEWINVDRELIEGFGRATHDLNWYHFDHERAARELPGGKVIAHGLLLLALIPGLTPQLMRVRKHHSVLNYGFDRVRFTSVVPIDSRVRLLMKVKAARETSKGTLIERECIFELEGSERPALVCDWLALMLA</sequence>
<gene>
    <name evidence="2" type="ORF">EAH82_11565</name>
</gene>
<evidence type="ECO:0000259" key="1">
    <source>
        <dbReference type="Pfam" id="PF01575"/>
    </source>
</evidence>
<dbReference type="Proteomes" id="UP000319212">
    <property type="component" value="Unassembled WGS sequence"/>
</dbReference>
<protein>
    <submittedName>
        <fullName evidence="2">MaoC family dehydratase</fullName>
    </submittedName>
</protein>